<sequence length="186" mass="19995">MNLRSRRIAGVLAGLAASVMVGTGTAHAWDAYPGSTGGGSVSNGKVNITLTNRINRPITCEYSLYPLNQQAGVYQVSQGYLAARAAYRSGDYGNGSHLQWEARGKEQSLGWPIARRTNLVVSPGTTRTVSWRPYRAGRYSVLVLCNTGFGGSRNLHRDFDSNAFAIARTKPGLHTEVGILGMNFGS</sequence>
<reference evidence="1" key="1">
    <citation type="journal article" date="2021" name="Nat. Microbiol.">
        <title>Cocultivation of an ultrasmall environmental parasitic bacterium with lytic ability against bacteria associated with wastewater foams.</title>
        <authorList>
            <person name="Batinovic S."/>
            <person name="Rose J.J.A."/>
            <person name="Ratcliffe J."/>
            <person name="Seviour R.J."/>
            <person name="Petrovski S."/>
        </authorList>
    </citation>
    <scope>NUCLEOTIDE SEQUENCE</scope>
    <source>
        <strain evidence="1">CON44</strain>
    </source>
</reference>
<name>A0A857KMX9_9ACTN</name>
<dbReference type="RefSeq" id="WP_005188412.1">
    <property type="nucleotide sequence ID" value="NZ_CP045804.1"/>
</dbReference>
<dbReference type="EMBL" id="CP045810">
    <property type="protein sequence ID" value="QHN40861.1"/>
    <property type="molecule type" value="Genomic_DNA"/>
</dbReference>
<organism evidence="1">
    <name type="scientific">Gordonia amarae</name>
    <dbReference type="NCBI Taxonomy" id="36821"/>
    <lineage>
        <taxon>Bacteria</taxon>
        <taxon>Bacillati</taxon>
        <taxon>Actinomycetota</taxon>
        <taxon>Actinomycetes</taxon>
        <taxon>Mycobacteriales</taxon>
        <taxon>Gordoniaceae</taxon>
        <taxon>Gordonia</taxon>
    </lineage>
</organism>
<evidence type="ECO:0000313" key="1">
    <source>
        <dbReference type="EMBL" id="QHN40861.1"/>
    </source>
</evidence>
<accession>A0A857KMX9</accession>
<proteinExistence type="predicted"/>
<dbReference type="AlphaFoldDB" id="A0A857KMX9"/>
<protein>
    <submittedName>
        <fullName evidence="1">Uncharacterized protein</fullName>
    </submittedName>
</protein>
<gene>
    <name evidence="1" type="ORF">GII30_18380</name>
</gene>